<evidence type="ECO:0000313" key="2">
    <source>
        <dbReference type="Proteomes" id="UP000242450"/>
    </source>
</evidence>
<comment type="caution">
    <text evidence="1">The sequence shown here is derived from an EMBL/GenBank/DDBJ whole genome shotgun (WGS) entry which is preliminary data.</text>
</comment>
<reference evidence="1 2" key="1">
    <citation type="journal article" date="2018" name="Mol. Genet. Genomics">
        <title>The red deer Cervus elaphus genome CerEla1.0: sequencing, annotating, genes, and chromosomes.</title>
        <authorList>
            <person name="Bana N.A."/>
            <person name="Nyiri A."/>
            <person name="Nagy J."/>
            <person name="Frank K."/>
            <person name="Nagy T."/>
            <person name="Steger V."/>
            <person name="Schiller M."/>
            <person name="Lakatos P."/>
            <person name="Sugar L."/>
            <person name="Horn P."/>
            <person name="Barta E."/>
            <person name="Orosz L."/>
        </authorList>
    </citation>
    <scope>NUCLEOTIDE SEQUENCE [LARGE SCALE GENOMIC DNA]</scope>
    <source>
        <strain evidence="1">Hungarian</strain>
    </source>
</reference>
<gene>
    <name evidence="1" type="ORF">Celaphus_00002805</name>
</gene>
<dbReference type="EMBL" id="MKHE01000020">
    <property type="protein sequence ID" value="OWK05002.1"/>
    <property type="molecule type" value="Genomic_DNA"/>
</dbReference>
<dbReference type="Proteomes" id="UP000242450">
    <property type="component" value="Chromosome 20"/>
</dbReference>
<name>A0A212CGL0_CEREH</name>
<evidence type="ECO:0000313" key="1">
    <source>
        <dbReference type="EMBL" id="OWK05002.1"/>
    </source>
</evidence>
<sequence length="62" mass="6673">MDLTAEVLGEMMGEMELAVKDAEARKAILVSQGQTDPRDPKASEAEGGFIVETLLVTCHLEP</sequence>
<proteinExistence type="predicted"/>
<dbReference type="AlphaFoldDB" id="A0A212CGL0"/>
<accession>A0A212CGL0</accession>
<keyword evidence="2" id="KW-1185">Reference proteome</keyword>
<protein>
    <submittedName>
        <fullName evidence="1">Uncharacterized protein</fullName>
    </submittedName>
</protein>
<organism evidence="1 2">
    <name type="scientific">Cervus elaphus hippelaphus</name>
    <name type="common">European red deer</name>
    <dbReference type="NCBI Taxonomy" id="46360"/>
    <lineage>
        <taxon>Eukaryota</taxon>
        <taxon>Metazoa</taxon>
        <taxon>Chordata</taxon>
        <taxon>Craniata</taxon>
        <taxon>Vertebrata</taxon>
        <taxon>Euteleostomi</taxon>
        <taxon>Mammalia</taxon>
        <taxon>Eutheria</taxon>
        <taxon>Laurasiatheria</taxon>
        <taxon>Artiodactyla</taxon>
        <taxon>Ruminantia</taxon>
        <taxon>Pecora</taxon>
        <taxon>Cervidae</taxon>
        <taxon>Cervinae</taxon>
        <taxon>Cervus</taxon>
    </lineage>
</organism>